<sequence length="271" mass="30003">MPGILRVEMGQLLFGRYSAADRAFERAVREVDRLTNHVTWETFLGRTRALEEEFAATGGLNPDVQEALDSPYGYFGLSEALTQHLKALELLSDLEDFATALILTLQTRLAAVDARALRVYEAASGDDKITTLPKYEKNQLLRAHSSFAGIWSLANYIKHNDEWGPVLEKQQRKTFDALVGLGLAKEVAGVRELEPWLIVTAVSRITGKTKLSEGLSEMISICERVCLQALALVQADFAPFYAQIDASREESATRAKLEEARLRAEADDGGT</sequence>
<dbReference type="EMBL" id="JEMB01002144">
    <property type="protein sequence ID" value="KYF83186.1"/>
    <property type="molecule type" value="Genomic_DNA"/>
</dbReference>
<accession>A0A150RSU6</accession>
<proteinExistence type="predicted"/>
<reference evidence="1 2" key="1">
    <citation type="submission" date="2014-02" db="EMBL/GenBank/DDBJ databases">
        <title>The small core and large imbalanced accessory genome model reveals a collaborative survival strategy of Sorangium cellulosum strains in nature.</title>
        <authorList>
            <person name="Han K."/>
            <person name="Peng R."/>
            <person name="Blom J."/>
            <person name="Li Y.-Z."/>
        </authorList>
    </citation>
    <scope>NUCLEOTIDE SEQUENCE [LARGE SCALE GENOMIC DNA]</scope>
    <source>
        <strain evidence="1 2">So0011-07</strain>
    </source>
</reference>
<evidence type="ECO:0000313" key="2">
    <source>
        <dbReference type="Proteomes" id="UP000075635"/>
    </source>
</evidence>
<name>A0A150RSU6_SORCE</name>
<organism evidence="1 2">
    <name type="scientific">Sorangium cellulosum</name>
    <name type="common">Polyangium cellulosum</name>
    <dbReference type="NCBI Taxonomy" id="56"/>
    <lineage>
        <taxon>Bacteria</taxon>
        <taxon>Pseudomonadati</taxon>
        <taxon>Myxococcota</taxon>
        <taxon>Polyangia</taxon>
        <taxon>Polyangiales</taxon>
        <taxon>Polyangiaceae</taxon>
        <taxon>Sorangium</taxon>
    </lineage>
</organism>
<gene>
    <name evidence="1" type="ORF">BE17_20835</name>
</gene>
<dbReference type="AlphaFoldDB" id="A0A150RSU6"/>
<dbReference type="Proteomes" id="UP000075635">
    <property type="component" value="Unassembled WGS sequence"/>
</dbReference>
<evidence type="ECO:0000313" key="1">
    <source>
        <dbReference type="EMBL" id="KYF83186.1"/>
    </source>
</evidence>
<protein>
    <submittedName>
        <fullName evidence="1">Uncharacterized protein</fullName>
    </submittedName>
</protein>
<comment type="caution">
    <text evidence="1">The sequence shown here is derived from an EMBL/GenBank/DDBJ whole genome shotgun (WGS) entry which is preliminary data.</text>
</comment>